<dbReference type="Proteomes" id="UP001454036">
    <property type="component" value="Unassembled WGS sequence"/>
</dbReference>
<proteinExistence type="inferred from homology"/>
<feature type="domain" description="SHSP" evidence="4">
    <location>
        <begin position="49"/>
        <end position="173"/>
    </location>
</feature>
<evidence type="ECO:0000256" key="1">
    <source>
        <dbReference type="ARBA" id="ARBA00023016"/>
    </source>
</evidence>
<keyword evidence="6" id="KW-1185">Reference proteome</keyword>
<evidence type="ECO:0000259" key="4">
    <source>
        <dbReference type="PROSITE" id="PS01031"/>
    </source>
</evidence>
<dbReference type="InterPro" id="IPR008978">
    <property type="entry name" value="HSP20-like_chaperone"/>
</dbReference>
<evidence type="ECO:0000256" key="3">
    <source>
        <dbReference type="RuleBase" id="RU003616"/>
    </source>
</evidence>
<evidence type="ECO:0000256" key="2">
    <source>
        <dbReference type="PROSITE-ProRule" id="PRU00285"/>
    </source>
</evidence>
<dbReference type="PROSITE" id="PS01031">
    <property type="entry name" value="SHSP"/>
    <property type="match status" value="1"/>
</dbReference>
<comment type="similarity">
    <text evidence="2 3">Belongs to the small heat shock protein (HSP20) family.</text>
</comment>
<dbReference type="PANTHER" id="PTHR11527">
    <property type="entry name" value="HEAT-SHOCK PROTEIN 20 FAMILY MEMBER"/>
    <property type="match status" value="1"/>
</dbReference>
<protein>
    <submittedName>
        <fullName evidence="5">Chaperone</fullName>
    </submittedName>
</protein>
<dbReference type="InterPro" id="IPR031107">
    <property type="entry name" value="Small_HSP"/>
</dbReference>
<comment type="caution">
    <text evidence="5">The sequence shown here is derived from an EMBL/GenBank/DDBJ whole genome shotgun (WGS) entry which is preliminary data.</text>
</comment>
<dbReference type="EMBL" id="BAABME010010760">
    <property type="protein sequence ID" value="GAA0181728.1"/>
    <property type="molecule type" value="Genomic_DNA"/>
</dbReference>
<dbReference type="AlphaFoldDB" id="A0AAV3RNY5"/>
<accession>A0AAV3RNY5</accession>
<dbReference type="Gene3D" id="2.60.40.790">
    <property type="match status" value="1"/>
</dbReference>
<dbReference type="InterPro" id="IPR002068">
    <property type="entry name" value="A-crystallin/Hsp20_dom"/>
</dbReference>
<gene>
    <name evidence="5" type="ORF">LIER_30276</name>
</gene>
<evidence type="ECO:0000313" key="6">
    <source>
        <dbReference type="Proteomes" id="UP001454036"/>
    </source>
</evidence>
<sequence length="173" mass="20028">MSLIPPFSTRRNPYNDPYSYDVYDPFKEYNNLGSTTLRTPPMYPPHQHNSISSLFSNVGVEWRDTPEAHVYKANLPGFKKEDVLVHVEDGNVLKITGETNIEAEQKHDHNGYYQVHRRSKSQFMNQFVLPQNARADQLRSSMDNGVLIVTIPKRDVNGPHQHHHQHVRSIDLK</sequence>
<reference evidence="5 6" key="1">
    <citation type="submission" date="2024-01" db="EMBL/GenBank/DDBJ databases">
        <title>The complete chloroplast genome sequence of Lithospermum erythrorhizon: insights into the phylogenetic relationship among Boraginaceae species and the maternal lineages of purple gromwells.</title>
        <authorList>
            <person name="Okada T."/>
            <person name="Watanabe K."/>
        </authorList>
    </citation>
    <scope>NUCLEOTIDE SEQUENCE [LARGE SCALE GENOMIC DNA]</scope>
</reference>
<keyword evidence="1" id="KW-0346">Stress response</keyword>
<dbReference type="SUPFAM" id="SSF49764">
    <property type="entry name" value="HSP20-like chaperones"/>
    <property type="match status" value="1"/>
</dbReference>
<evidence type="ECO:0000313" key="5">
    <source>
        <dbReference type="EMBL" id="GAA0181728.1"/>
    </source>
</evidence>
<dbReference type="Pfam" id="PF00011">
    <property type="entry name" value="HSP20"/>
    <property type="match status" value="1"/>
</dbReference>
<organism evidence="5 6">
    <name type="scientific">Lithospermum erythrorhizon</name>
    <name type="common">Purple gromwell</name>
    <name type="synonym">Lithospermum officinale var. erythrorhizon</name>
    <dbReference type="NCBI Taxonomy" id="34254"/>
    <lineage>
        <taxon>Eukaryota</taxon>
        <taxon>Viridiplantae</taxon>
        <taxon>Streptophyta</taxon>
        <taxon>Embryophyta</taxon>
        <taxon>Tracheophyta</taxon>
        <taxon>Spermatophyta</taxon>
        <taxon>Magnoliopsida</taxon>
        <taxon>eudicotyledons</taxon>
        <taxon>Gunneridae</taxon>
        <taxon>Pentapetalae</taxon>
        <taxon>asterids</taxon>
        <taxon>lamiids</taxon>
        <taxon>Boraginales</taxon>
        <taxon>Boraginaceae</taxon>
        <taxon>Boraginoideae</taxon>
        <taxon>Lithospermeae</taxon>
        <taxon>Lithospermum</taxon>
    </lineage>
</organism>
<name>A0AAV3RNY5_LITER</name>